<dbReference type="Proteomes" id="UP000626092">
    <property type="component" value="Unassembled WGS sequence"/>
</dbReference>
<keyword evidence="3" id="KW-1185">Reference proteome</keyword>
<dbReference type="PANTHER" id="PTHR34145">
    <property type="entry name" value="OS02G0105600 PROTEIN"/>
    <property type="match status" value="1"/>
</dbReference>
<dbReference type="EMBL" id="WJXA01000004">
    <property type="protein sequence ID" value="KAF7145005.1"/>
    <property type="molecule type" value="Genomic_DNA"/>
</dbReference>
<evidence type="ECO:0000313" key="3">
    <source>
        <dbReference type="Proteomes" id="UP000626092"/>
    </source>
</evidence>
<dbReference type="Pfam" id="PF00646">
    <property type="entry name" value="F-box"/>
    <property type="match status" value="1"/>
</dbReference>
<name>A0A834GZY4_RHOSS</name>
<dbReference type="PROSITE" id="PS50181">
    <property type="entry name" value="FBOX"/>
    <property type="match status" value="1"/>
</dbReference>
<dbReference type="InterPro" id="IPR001810">
    <property type="entry name" value="F-box_dom"/>
</dbReference>
<comment type="caution">
    <text evidence="2">The sequence shown here is derived from an EMBL/GenBank/DDBJ whole genome shotgun (WGS) entry which is preliminary data.</text>
</comment>
<dbReference type="PANTHER" id="PTHR34145:SF28">
    <property type="entry name" value="F-BOX DOMAIN-CONTAINING PROTEIN"/>
    <property type="match status" value="1"/>
</dbReference>
<accession>A0A834GZY4</accession>
<dbReference type="AlphaFoldDB" id="A0A834GZY4"/>
<dbReference type="SUPFAM" id="SSF81383">
    <property type="entry name" value="F-box domain"/>
    <property type="match status" value="1"/>
</dbReference>
<dbReference type="InterPro" id="IPR053772">
    <property type="entry name" value="At1g61320/At1g61330-like"/>
</dbReference>
<reference evidence="2" key="1">
    <citation type="submission" date="2019-11" db="EMBL/GenBank/DDBJ databases">
        <authorList>
            <person name="Liu Y."/>
            <person name="Hou J."/>
            <person name="Li T.-Q."/>
            <person name="Guan C.-H."/>
            <person name="Wu X."/>
            <person name="Wu H.-Z."/>
            <person name="Ling F."/>
            <person name="Zhang R."/>
            <person name="Shi X.-G."/>
            <person name="Ren J.-P."/>
            <person name="Chen E.-F."/>
            <person name="Sun J.-M."/>
        </authorList>
    </citation>
    <scope>NUCLEOTIDE SEQUENCE</scope>
    <source>
        <strain evidence="2">Adult_tree_wgs_1</strain>
        <tissue evidence="2">Leaves</tissue>
    </source>
</reference>
<evidence type="ECO:0000259" key="1">
    <source>
        <dbReference type="PROSITE" id="PS50181"/>
    </source>
</evidence>
<proteinExistence type="predicted"/>
<gene>
    <name evidence="2" type="ORF">RHSIM_Rhsim04G0060100</name>
</gene>
<organism evidence="2 3">
    <name type="scientific">Rhododendron simsii</name>
    <name type="common">Sims's rhododendron</name>
    <dbReference type="NCBI Taxonomy" id="118357"/>
    <lineage>
        <taxon>Eukaryota</taxon>
        <taxon>Viridiplantae</taxon>
        <taxon>Streptophyta</taxon>
        <taxon>Embryophyta</taxon>
        <taxon>Tracheophyta</taxon>
        <taxon>Spermatophyta</taxon>
        <taxon>Magnoliopsida</taxon>
        <taxon>eudicotyledons</taxon>
        <taxon>Gunneridae</taxon>
        <taxon>Pentapetalae</taxon>
        <taxon>asterids</taxon>
        <taxon>Ericales</taxon>
        <taxon>Ericaceae</taxon>
        <taxon>Ericoideae</taxon>
        <taxon>Rhodoreae</taxon>
        <taxon>Rhododendron</taxon>
    </lineage>
</organism>
<feature type="domain" description="F-box" evidence="1">
    <location>
        <begin position="16"/>
        <end position="52"/>
    </location>
</feature>
<evidence type="ECO:0000313" key="2">
    <source>
        <dbReference type="EMBL" id="KAF7145005.1"/>
    </source>
</evidence>
<dbReference type="InterPro" id="IPR036047">
    <property type="entry name" value="F-box-like_dom_sf"/>
</dbReference>
<dbReference type="Gene3D" id="3.80.10.10">
    <property type="entry name" value="Ribonuclease Inhibitor"/>
    <property type="match status" value="1"/>
</dbReference>
<protein>
    <recommendedName>
        <fullName evidence="1">F-box domain-containing protein</fullName>
    </recommendedName>
</protein>
<dbReference type="SUPFAM" id="SSF52047">
    <property type="entry name" value="RNI-like"/>
    <property type="match status" value="1"/>
</dbReference>
<dbReference type="InterPro" id="IPR032675">
    <property type="entry name" value="LRR_dom_sf"/>
</dbReference>
<sequence>MASPAGNSSSAVARPPITLDDLPPSLLLRIISFLPTLDAIQTTLISPAFLDLWTSLPSLSFDFSLFLPPCDTPSQTLRAFSDFATRALLLRHPPSSSSPLRSLHLRLDSATHLLPYRRHIDSWIHYAVAHDVESLSLTFSSKYLRQFQNETTDPYYYPFPLPLLRNGSVRSLHLKHCNLDVPRNRSRTRLCESLASIDFVQVYLTDEMISDLVAGCLNIESLTIRQCHGMKDFKISSASLKRLDLWQFRCDEGSVEIRAPNLSNLSMFFFEVGEYVMEDSSAVEEADVTCISMVENYRYWIKIVRLLSHVKRFHVQNWWYKAVVSKDCLPESFVFHNLNYLRINMEYTKADMVGIAVLLELSPKLGTMILDRELRINEEIFGARISEEFKRINFNLPSLRHLKLNCYWGTMDELHFLRLVLKSEVVLERIVLHPVRLDQNSVIPIVLVKRTQGFQVVQGSFPGPKLHFTSAASAMHPQSETYQGLEIMVFTEHTNHNKAQSSWVRKLFTIQG</sequence>
<dbReference type="Pfam" id="PF23622">
    <property type="entry name" value="LRR_At1g61320_AtMIF1"/>
    <property type="match status" value="1"/>
</dbReference>
<dbReference type="OrthoDB" id="1939276at2759"/>
<dbReference type="InterPro" id="IPR055357">
    <property type="entry name" value="LRR_At1g61320_AtMIF1"/>
</dbReference>